<reference evidence="2" key="1">
    <citation type="submission" date="2024-05" db="EMBL/GenBank/DDBJ databases">
        <title>Isolation and characterization of Sporomusa carbonis sp. nov., a carboxydotrophic hydrogenogen in the genus of Sporomusa isolated from a charcoal burning pile.</title>
        <authorList>
            <person name="Boeer T."/>
            <person name="Rosenbaum F."/>
            <person name="Eysell L."/>
            <person name="Mueller V."/>
            <person name="Daniel R."/>
            <person name="Poehlein A."/>
        </authorList>
    </citation>
    <scope>NUCLEOTIDE SEQUENCE [LARGE SCALE GENOMIC DNA]</scope>
    <source>
        <strain evidence="2">DSM 3132</strain>
    </source>
</reference>
<keyword evidence="1" id="KW-0732">Signal</keyword>
<dbReference type="Proteomes" id="UP000216052">
    <property type="component" value="Chromosome"/>
</dbReference>
<accession>A0ABZ3J7T2</accession>
<feature type="signal peptide" evidence="1">
    <location>
        <begin position="1"/>
        <end position="28"/>
    </location>
</feature>
<evidence type="ECO:0000313" key="2">
    <source>
        <dbReference type="EMBL" id="XFO74178.1"/>
    </source>
</evidence>
<dbReference type="EMBL" id="CP155571">
    <property type="protein sequence ID" value="XFO74178.1"/>
    <property type="molecule type" value="Genomic_DNA"/>
</dbReference>
<feature type="chain" id="PRO_5045192082" evidence="1">
    <location>
        <begin position="29"/>
        <end position="309"/>
    </location>
</feature>
<evidence type="ECO:0000256" key="1">
    <source>
        <dbReference type="SAM" id="SignalP"/>
    </source>
</evidence>
<keyword evidence="3" id="KW-1185">Reference proteome</keyword>
<proteinExistence type="predicted"/>
<name>A0ABZ3J7T2_SPOA4</name>
<evidence type="ECO:0000313" key="3">
    <source>
        <dbReference type="Proteomes" id="UP000216052"/>
    </source>
</evidence>
<sequence>MINKKITAIITTLMLIISALAVPVFAQADGQPTVIGKLAVIERSVYGSTQTGALADRINKVEEDIYGAKVQDALLPRVDKLYSHVLETSDQSPSMRTKLNAVEWNLTHRVSDSPIKARIESLETTMNGSPETGSMDSRLTKLLKLSYTGGQFEVAATTIPKDTLIKIKTLSTLNSKTSKVGDSVALGIAEDVVIDGVLLLPQGAVGNGKVTKVEAAKNFGRDAKLEISFDHVTAMDGSKVETLLGDKAKKETKSLATAAGASVAGMIVLGPVGIIGGAFVNGKEANIPIGSQLYIQTKEDVTVYGIRVK</sequence>
<gene>
    <name evidence="2" type="ORF">SPACI_042870</name>
</gene>
<dbReference type="RefSeq" id="WP_093793116.1">
    <property type="nucleotide sequence ID" value="NZ_CP155571.1"/>
</dbReference>
<organism evidence="2 3">
    <name type="scientific">Sporomusa acidovorans (strain ATCC 49682 / DSM 3132 / Mol)</name>
    <dbReference type="NCBI Taxonomy" id="1123286"/>
    <lineage>
        <taxon>Bacteria</taxon>
        <taxon>Bacillati</taxon>
        <taxon>Bacillota</taxon>
        <taxon>Negativicutes</taxon>
        <taxon>Selenomonadales</taxon>
        <taxon>Sporomusaceae</taxon>
        <taxon>Sporomusa</taxon>
    </lineage>
</organism>
<protein>
    <submittedName>
        <fullName evidence="2">Uncharacterized protein</fullName>
    </submittedName>
</protein>